<dbReference type="InterPro" id="IPR027600">
    <property type="entry name" value="HprK-rel_A"/>
</dbReference>
<dbReference type="RefSeq" id="WP_087142327.1">
    <property type="nucleotide sequence ID" value="NZ_FUKI01000031.1"/>
</dbReference>
<name>A0A1R4H113_9GAMM</name>
<dbReference type="OrthoDB" id="4544211at2"/>
<dbReference type="Gene3D" id="3.40.50.300">
    <property type="entry name" value="P-loop containing nucleotide triphosphate hydrolases"/>
    <property type="match status" value="1"/>
</dbReference>
<evidence type="ECO:0000313" key="2">
    <source>
        <dbReference type="Proteomes" id="UP000195667"/>
    </source>
</evidence>
<dbReference type="SUPFAM" id="SSF53795">
    <property type="entry name" value="PEP carboxykinase-like"/>
    <property type="match status" value="1"/>
</dbReference>
<dbReference type="NCBIfam" id="TIGR04352">
    <property type="entry name" value="HprK_rel_A"/>
    <property type="match status" value="1"/>
</dbReference>
<evidence type="ECO:0000313" key="1">
    <source>
        <dbReference type="EMBL" id="SJM89937.1"/>
    </source>
</evidence>
<reference evidence="2" key="1">
    <citation type="submission" date="2017-02" db="EMBL/GenBank/DDBJ databases">
        <authorList>
            <person name="Daims H."/>
        </authorList>
    </citation>
    <scope>NUCLEOTIDE SEQUENCE [LARGE SCALE GENOMIC DNA]</scope>
</reference>
<sequence>MKIGDLSLPEILKKTTATQGLCFDVGAFSIRLRSTHKNFIHTFHKLYRDFPVITDDQLIDFHIDMVIANNYRRWIKPQIIARIDGQQPFQAFAATHAMPLFEWALNWSIARLGQHYLMLHAAVLERHGKALILPALPGSGKSTLSAALAQRGWRFLSDEFCLVQPIHGQIVPIPRPTPLKNESIAVIRNFDARVFIGPLFEKTRKGTLGHLRAPTASVDCLKQTAAPAWIVFPQYQNQAEVLLEPLSKSAAFLKLASNSFNYTLLGATSFNLVKTIITNCDCYNLSYSNLDDVIAQLDVLSDNAQ</sequence>
<dbReference type="InterPro" id="IPR027417">
    <property type="entry name" value="P-loop_NTPase"/>
</dbReference>
<dbReference type="AlphaFoldDB" id="A0A1R4H113"/>
<evidence type="ECO:0008006" key="3">
    <source>
        <dbReference type="Google" id="ProtNLM"/>
    </source>
</evidence>
<gene>
    <name evidence="1" type="ORF">CRENPOLYSF1_1260016</name>
</gene>
<proteinExistence type="predicted"/>
<dbReference type="EMBL" id="FUKI01000031">
    <property type="protein sequence ID" value="SJM89937.1"/>
    <property type="molecule type" value="Genomic_DNA"/>
</dbReference>
<organism evidence="1 2">
    <name type="scientific">Crenothrix polyspora</name>
    <dbReference type="NCBI Taxonomy" id="360316"/>
    <lineage>
        <taxon>Bacteria</taxon>
        <taxon>Pseudomonadati</taxon>
        <taxon>Pseudomonadota</taxon>
        <taxon>Gammaproteobacteria</taxon>
        <taxon>Methylococcales</taxon>
        <taxon>Crenotrichaceae</taxon>
        <taxon>Crenothrix</taxon>
    </lineage>
</organism>
<dbReference type="Proteomes" id="UP000195667">
    <property type="component" value="Unassembled WGS sequence"/>
</dbReference>
<protein>
    <recommendedName>
        <fullName evidence="3">HprK-related kinase A</fullName>
    </recommendedName>
</protein>
<accession>A0A1R4H113</accession>
<keyword evidence="2" id="KW-1185">Reference proteome</keyword>